<name>A0A382KIU4_9ZZZZ</name>
<gene>
    <name evidence="1" type="ORF">METZ01_LOCUS276920</name>
</gene>
<evidence type="ECO:0000313" key="1">
    <source>
        <dbReference type="EMBL" id="SVC24066.1"/>
    </source>
</evidence>
<reference evidence="1" key="1">
    <citation type="submission" date="2018-05" db="EMBL/GenBank/DDBJ databases">
        <authorList>
            <person name="Lanie J.A."/>
            <person name="Ng W.-L."/>
            <person name="Kazmierczak K.M."/>
            <person name="Andrzejewski T.M."/>
            <person name="Davidsen T.M."/>
            <person name="Wayne K.J."/>
            <person name="Tettelin H."/>
            <person name="Glass J.I."/>
            <person name="Rusch D."/>
            <person name="Podicherti R."/>
            <person name="Tsui H.-C.T."/>
            <person name="Winkler M.E."/>
        </authorList>
    </citation>
    <scope>NUCLEOTIDE SEQUENCE</scope>
</reference>
<sequence>MTTQTTIEITEDVTDVSVTGDTITLDITDDVTTVQAYTLAIPISAPGTLNASNIITTPYNTITATDLDTALKQLADQDFRGDDTPSGDYIEQGDLWYESDTETLKIYREVSSNVYDWIPIAMSTGDSDTLDGGSY</sequence>
<proteinExistence type="predicted"/>
<organism evidence="1">
    <name type="scientific">marine metagenome</name>
    <dbReference type="NCBI Taxonomy" id="408172"/>
    <lineage>
        <taxon>unclassified sequences</taxon>
        <taxon>metagenomes</taxon>
        <taxon>ecological metagenomes</taxon>
    </lineage>
</organism>
<dbReference type="EMBL" id="UINC01080799">
    <property type="protein sequence ID" value="SVC24066.1"/>
    <property type="molecule type" value="Genomic_DNA"/>
</dbReference>
<accession>A0A382KIU4</accession>
<dbReference type="AlphaFoldDB" id="A0A382KIU4"/>
<protein>
    <submittedName>
        <fullName evidence="1">Uncharacterized protein</fullName>
    </submittedName>
</protein>